<evidence type="ECO:0000313" key="3">
    <source>
        <dbReference type="Proteomes" id="UP000296706"/>
    </source>
</evidence>
<dbReference type="STRING" id="1457250.GCA_000755225_01445"/>
<dbReference type="RefSeq" id="WP_049992402.1">
    <property type="nucleotide sequence ID" value="NZ_CP031310.1"/>
</dbReference>
<dbReference type="Proteomes" id="UP000296706">
    <property type="component" value="Chromosome"/>
</dbReference>
<feature type="transmembrane region" description="Helical" evidence="1">
    <location>
        <begin position="23"/>
        <end position="44"/>
    </location>
</feature>
<evidence type="ECO:0000313" key="2">
    <source>
        <dbReference type="EMBL" id="QCC52074.1"/>
    </source>
</evidence>
<keyword evidence="3" id="KW-1185">Reference proteome</keyword>
<protein>
    <submittedName>
        <fullName evidence="2">Uncharacterized protein</fullName>
    </submittedName>
</protein>
<keyword evidence="1" id="KW-1133">Transmembrane helix</keyword>
<gene>
    <name evidence="2" type="ORF">DV733_12940</name>
</gene>
<dbReference type="EMBL" id="CP031310">
    <property type="protein sequence ID" value="QCC52074.1"/>
    <property type="molecule type" value="Genomic_DNA"/>
</dbReference>
<proteinExistence type="predicted"/>
<feature type="transmembrane region" description="Helical" evidence="1">
    <location>
        <begin position="56"/>
        <end position="75"/>
    </location>
</feature>
<keyword evidence="1" id="KW-0812">Transmembrane</keyword>
<keyword evidence="1" id="KW-0472">Membrane</keyword>
<accession>A0A4D6HDB5</accession>
<dbReference type="GeneID" id="39848782"/>
<reference evidence="2 3" key="1">
    <citation type="journal article" date="2019" name="Nat. Commun.">
        <title>A new type of DNA phosphorothioation-based antiviral system in archaea.</title>
        <authorList>
            <person name="Xiong L."/>
            <person name="Liu S."/>
            <person name="Chen S."/>
            <person name="Xiao Y."/>
            <person name="Zhu B."/>
            <person name="Gao Y."/>
            <person name="Zhang Y."/>
            <person name="Chen B."/>
            <person name="Luo J."/>
            <person name="Deng Z."/>
            <person name="Chen X."/>
            <person name="Wang L."/>
            <person name="Chen S."/>
        </authorList>
    </citation>
    <scope>NUCLEOTIDE SEQUENCE [LARGE SCALE GENOMIC DNA]</scope>
    <source>
        <strain evidence="2 3">CBA1105</strain>
    </source>
</reference>
<feature type="transmembrane region" description="Helical" evidence="1">
    <location>
        <begin position="81"/>
        <end position="103"/>
    </location>
</feature>
<organism evidence="2 3">
    <name type="scientific">Halapricum salinum</name>
    <dbReference type="NCBI Taxonomy" id="1457250"/>
    <lineage>
        <taxon>Archaea</taxon>
        <taxon>Methanobacteriati</taxon>
        <taxon>Methanobacteriota</taxon>
        <taxon>Stenosarchaea group</taxon>
        <taxon>Halobacteria</taxon>
        <taxon>Halobacteriales</taxon>
        <taxon>Haloarculaceae</taxon>
        <taxon>Halapricum</taxon>
    </lineage>
</organism>
<dbReference type="AlphaFoldDB" id="A0A4D6HDB5"/>
<evidence type="ECO:0000256" key="1">
    <source>
        <dbReference type="SAM" id="Phobius"/>
    </source>
</evidence>
<sequence length="147" mass="14810">MRPEGSGIPSRARPSSPANSGPYLKIVALLAATALFGAVAVTPLVSRLVIAGPEWLPFASVAGVALVTTAAVVLYPRADYTATMVVTALVASGVYLLVGMVVISPALDLEGSMLTLADRGGLTVGSLAIGLLAADINGSESTEETET</sequence>
<dbReference type="KEGG" id="hsn:DV733_12940"/>
<name>A0A4D6HDB5_9EURY</name>